<evidence type="ECO:0000313" key="1">
    <source>
        <dbReference type="EMBL" id="TRW17729.1"/>
    </source>
</evidence>
<dbReference type="AlphaFoldDB" id="A0A552UHN1"/>
<dbReference type="EMBL" id="VJWA01000001">
    <property type="protein sequence ID" value="TRW17729.1"/>
    <property type="molecule type" value="Genomic_DNA"/>
</dbReference>
<evidence type="ECO:0008006" key="3">
    <source>
        <dbReference type="Google" id="ProtNLM"/>
    </source>
</evidence>
<name>A0A552UHN1_9SPHN</name>
<dbReference type="Gene3D" id="1.10.30.50">
    <property type="match status" value="1"/>
</dbReference>
<reference evidence="1 2" key="1">
    <citation type="submission" date="2019-07" db="EMBL/GenBank/DDBJ databases">
        <title>Novel species isolated from glacier.</title>
        <authorList>
            <person name="Liu Q."/>
            <person name="Xin Y.-H."/>
        </authorList>
    </citation>
    <scope>NUCLEOTIDE SEQUENCE [LARGE SCALE GENOMIC DNA]</scope>
    <source>
        <strain evidence="1 2">LB1R16</strain>
    </source>
</reference>
<proteinExistence type="predicted"/>
<evidence type="ECO:0000313" key="2">
    <source>
        <dbReference type="Proteomes" id="UP000317894"/>
    </source>
</evidence>
<gene>
    <name evidence="1" type="ORF">FMM06_06225</name>
</gene>
<comment type="caution">
    <text evidence="1">The sequence shown here is derived from an EMBL/GenBank/DDBJ whole genome shotgun (WGS) entry which is preliminary data.</text>
</comment>
<dbReference type="RefSeq" id="WP_144236421.1">
    <property type="nucleotide sequence ID" value="NZ_VJWA01000001.1"/>
</dbReference>
<protein>
    <recommendedName>
        <fullName evidence="3">HNH endonuclease</fullName>
    </recommendedName>
</protein>
<keyword evidence="2" id="KW-1185">Reference proteome</keyword>
<dbReference type="Proteomes" id="UP000317894">
    <property type="component" value="Unassembled WGS sequence"/>
</dbReference>
<sequence length="265" mass="29206">MTDIKEDAELTSILKKPAFVGQEAVWKCAYAHYRKACGDPWILSPAVFSVNLVKEQLALYDNRKNGGPITRIRQTVGILCCPMCGSPTIGTLDHYLPRDEFPEFSVLPCNLVPACGLCNSGAKGKTFKGTAPPERFLHPYFETTTEKEIWQILVQPPYAAATFLPTASPTVPSVMLAAVQFHLANVFGPAFHTQMATYWSTMADEIREHVDDLGFTYDQAWAFAQKTSDRSFAVNGWRSALIRGIITDPAARAYVDGLAAKPKSP</sequence>
<accession>A0A552UHN1</accession>
<dbReference type="OrthoDB" id="9816185at2"/>
<organism evidence="1 2">
    <name type="scientific">Glacieibacterium frigidum</name>
    <dbReference type="NCBI Taxonomy" id="2593303"/>
    <lineage>
        <taxon>Bacteria</taxon>
        <taxon>Pseudomonadati</taxon>
        <taxon>Pseudomonadota</taxon>
        <taxon>Alphaproteobacteria</taxon>
        <taxon>Sphingomonadales</taxon>
        <taxon>Sphingosinicellaceae</taxon>
        <taxon>Glacieibacterium</taxon>
    </lineage>
</organism>